<dbReference type="Pfam" id="PF13041">
    <property type="entry name" value="PPR_2"/>
    <property type="match status" value="2"/>
</dbReference>
<comment type="similarity">
    <text evidence="7">Belongs to the class I-like SAM-binding methyltransferase superfamily. Cation-independent O-methyltransferase family. COMT subfamily.</text>
</comment>
<dbReference type="GO" id="GO:0032259">
    <property type="term" value="P:methylation"/>
    <property type="evidence" value="ECO:0007669"/>
    <property type="project" value="UniProtKB-KW"/>
</dbReference>
<dbReference type="InterPro" id="IPR011990">
    <property type="entry name" value="TPR-like_helical_dom_sf"/>
</dbReference>
<dbReference type="GO" id="GO:0005739">
    <property type="term" value="C:mitochondrion"/>
    <property type="evidence" value="ECO:0007669"/>
    <property type="project" value="TreeGrafter"/>
</dbReference>
<evidence type="ECO:0000259" key="10">
    <source>
        <dbReference type="Pfam" id="PF08100"/>
    </source>
</evidence>
<feature type="repeat" description="PPR" evidence="8">
    <location>
        <begin position="531"/>
        <end position="565"/>
    </location>
</feature>
<evidence type="ECO:0000256" key="4">
    <source>
        <dbReference type="ARBA" id="ARBA00022691"/>
    </source>
</evidence>
<dbReference type="Pfam" id="PF00891">
    <property type="entry name" value="Methyltransf_2"/>
    <property type="match status" value="1"/>
</dbReference>
<feature type="repeat" description="PPR" evidence="8">
    <location>
        <begin position="705"/>
        <end position="739"/>
    </location>
</feature>
<gene>
    <name evidence="11" type="ORF">SASPL_151573</name>
</gene>
<reference evidence="11" key="2">
    <citation type="submission" date="2020-08" db="EMBL/GenBank/DDBJ databases">
        <title>Plant Genome Project.</title>
        <authorList>
            <person name="Zhang R.-G."/>
        </authorList>
    </citation>
    <scope>NUCLEOTIDE SEQUENCE</scope>
    <source>
        <strain evidence="11">Huo1</strain>
        <tissue evidence="11">Leaf</tissue>
    </source>
</reference>
<evidence type="ECO:0000256" key="3">
    <source>
        <dbReference type="ARBA" id="ARBA00022679"/>
    </source>
</evidence>
<dbReference type="PANTHER" id="PTHR47934:SF6">
    <property type="entry name" value="MITOCHONDRIAL GROUP I INTRON SPLICING FACTOR CCM1-RELATED"/>
    <property type="match status" value="1"/>
</dbReference>
<dbReference type="InterPro" id="IPR002885">
    <property type="entry name" value="PPR_rpt"/>
</dbReference>
<dbReference type="InterPro" id="IPR012967">
    <property type="entry name" value="COMT_dimerisation"/>
</dbReference>
<organism evidence="11">
    <name type="scientific">Salvia splendens</name>
    <name type="common">Scarlet sage</name>
    <dbReference type="NCBI Taxonomy" id="180675"/>
    <lineage>
        <taxon>Eukaryota</taxon>
        <taxon>Viridiplantae</taxon>
        <taxon>Streptophyta</taxon>
        <taxon>Embryophyta</taxon>
        <taxon>Tracheophyta</taxon>
        <taxon>Spermatophyta</taxon>
        <taxon>Magnoliopsida</taxon>
        <taxon>eudicotyledons</taxon>
        <taxon>Gunneridae</taxon>
        <taxon>Pentapetalae</taxon>
        <taxon>asterids</taxon>
        <taxon>lamiids</taxon>
        <taxon>Lamiales</taxon>
        <taxon>Lamiaceae</taxon>
        <taxon>Nepetoideae</taxon>
        <taxon>Mentheae</taxon>
        <taxon>Salviinae</taxon>
        <taxon>Salvia</taxon>
        <taxon>Salvia subgen. Calosphace</taxon>
        <taxon>core Calosphace</taxon>
    </lineage>
</organism>
<evidence type="ECO:0000259" key="9">
    <source>
        <dbReference type="Pfam" id="PF00891"/>
    </source>
</evidence>
<dbReference type="PROSITE" id="PS51683">
    <property type="entry name" value="SAM_OMT_II"/>
    <property type="match status" value="1"/>
</dbReference>
<dbReference type="SUPFAM" id="SSF46785">
    <property type="entry name" value="Winged helix' DNA-binding domain"/>
    <property type="match status" value="1"/>
</dbReference>
<evidence type="ECO:0000256" key="8">
    <source>
        <dbReference type="PROSITE-ProRule" id="PRU00708"/>
    </source>
</evidence>
<dbReference type="GO" id="GO:0009813">
    <property type="term" value="P:flavonoid biosynthetic process"/>
    <property type="evidence" value="ECO:0007669"/>
    <property type="project" value="UniProtKB-ARBA"/>
</dbReference>
<evidence type="ECO:0000256" key="7">
    <source>
        <dbReference type="ARBA" id="ARBA00034481"/>
    </source>
</evidence>
<accession>A0A8X8W8X6</accession>
<comment type="caution">
    <text evidence="11">The sequence shown here is derived from an EMBL/GenBank/DDBJ whole genome shotgun (WGS) entry which is preliminary data.</text>
</comment>
<dbReference type="InterPro" id="IPR036388">
    <property type="entry name" value="WH-like_DNA-bd_sf"/>
</dbReference>
<dbReference type="NCBIfam" id="TIGR00756">
    <property type="entry name" value="PPR"/>
    <property type="match status" value="7"/>
</dbReference>
<dbReference type="FunFam" id="1.10.10.10:FF:000357">
    <property type="entry name" value="Caffeic acid 3-O-methyltransferase"/>
    <property type="match status" value="1"/>
</dbReference>
<dbReference type="InterPro" id="IPR001077">
    <property type="entry name" value="COMT_C"/>
</dbReference>
<dbReference type="PROSITE" id="PS51375">
    <property type="entry name" value="PPR"/>
    <property type="match status" value="6"/>
</dbReference>
<feature type="domain" description="O-methyltransferase dimerisation" evidence="10">
    <location>
        <begin position="14"/>
        <end position="97"/>
    </location>
</feature>
<feature type="domain" description="O-methyltransferase C-terminal" evidence="9">
    <location>
        <begin position="120"/>
        <end position="244"/>
    </location>
</feature>
<keyword evidence="2" id="KW-0489">Methyltransferase</keyword>
<dbReference type="GO" id="GO:0008171">
    <property type="term" value="F:O-methyltransferase activity"/>
    <property type="evidence" value="ECO:0007669"/>
    <property type="project" value="InterPro"/>
</dbReference>
<protein>
    <submittedName>
        <fullName evidence="11">Uncharacterized protein</fullName>
    </submittedName>
</protein>
<evidence type="ECO:0000256" key="1">
    <source>
        <dbReference type="ARBA" id="ARBA00007626"/>
    </source>
</evidence>
<dbReference type="Proteomes" id="UP000298416">
    <property type="component" value="Unassembled WGS sequence"/>
</dbReference>
<dbReference type="GO" id="GO:0046983">
    <property type="term" value="F:protein dimerization activity"/>
    <property type="evidence" value="ECO:0007669"/>
    <property type="project" value="InterPro"/>
</dbReference>
<dbReference type="Gene3D" id="1.10.10.10">
    <property type="entry name" value="Winged helix-like DNA-binding domain superfamily/Winged helix DNA-binding domain"/>
    <property type="match status" value="1"/>
</dbReference>
<sequence>MSTEEEARTLAIKCATGAVLPMVVKTSIELDLFQLIKNAGSISAAELAAQLPTSNPGAGALLERILRLLAAHSILRCEGGGDERRYALSAVGKLFTKNEESGSWCGMSLTAHDKVLMECWYHLKDAILEGGIPFERAHGMSIFKYASNDSRFSNLLNQTMTDSTLQYKKIFEMYNNFEGIETLVDVGGGIGVLLSIIISNNPSIKGINFDLPHVIQQAPSYPGIEHVEGDMFISVPKGDTIIMKIPESGVEELLNVMMSAYTSGGKERTEKEFRILGKQGGFQGFRKAMRNLQWDFIMNSRFRLQIATVLRYNYFSIRTISSSIDDEALRIQFLLKNHFHEAAESVERRLEQLKPPLSHELALNVLKRHRSDWKSAYTFFRWLCDSSGYAPETSIYNEIVDTLGRNHRFDELRLLLDEMPRRKKPMDERTYAVVVSRLAAAHRVDEAIQFFDGMEELGLRRDLPAFQTLLLALCRYKHVERAEFLFRVRKSEFAADIKTWNIVLSGWCALRSLPDAKRFWRDILASDCKPDRYTYGIFINSLCKSGKEGRSLALLRAMWEQGCSPDAAICNTVIDGLCFKKRIPEALEVFREMREKGCSPNNATYNSLIKHLCKIQRMEVVEELVKEMEETGGACAPNALTYGFVLRAARNAKQVDRIFERVKESGCEVGGDFYNMVLRLFVGWGDEERVGCVWGEMERRGVGPDRRSYTIVVHGLCEMGRAGAALEYFAEMECKGMFPEPRTKMMVEEMRCKLSEGERGSERRLRKGNGLVKQVKKARKLPFELNCVFSTGYEITTITSTQQSALPVDAADQIGGKAVLHRPNQKVNQANL</sequence>
<dbReference type="GO" id="GO:0007005">
    <property type="term" value="P:mitochondrion organization"/>
    <property type="evidence" value="ECO:0007669"/>
    <property type="project" value="TreeGrafter"/>
</dbReference>
<evidence type="ECO:0000313" key="11">
    <source>
        <dbReference type="EMBL" id="KAG6390093.1"/>
    </source>
</evidence>
<feature type="repeat" description="PPR" evidence="8">
    <location>
        <begin position="566"/>
        <end position="600"/>
    </location>
</feature>
<dbReference type="Pfam" id="PF13812">
    <property type="entry name" value="PPR_3"/>
    <property type="match status" value="1"/>
</dbReference>
<dbReference type="SUPFAM" id="SSF53335">
    <property type="entry name" value="S-adenosyl-L-methionine-dependent methyltransferases"/>
    <property type="match status" value="1"/>
</dbReference>
<keyword evidence="4" id="KW-0949">S-adenosyl-L-methionine</keyword>
<keyword evidence="3" id="KW-0808">Transferase</keyword>
<dbReference type="InterPro" id="IPR036390">
    <property type="entry name" value="WH_DNA-bd_sf"/>
</dbReference>
<reference evidence="11" key="1">
    <citation type="submission" date="2018-01" db="EMBL/GenBank/DDBJ databases">
        <authorList>
            <person name="Mao J.F."/>
        </authorList>
    </citation>
    <scope>NUCLEOTIDE SEQUENCE</scope>
    <source>
        <strain evidence="11">Huo1</strain>
        <tissue evidence="11">Leaf</tissue>
    </source>
</reference>
<feature type="repeat" description="PPR" evidence="8">
    <location>
        <begin position="496"/>
        <end position="530"/>
    </location>
</feature>
<dbReference type="Pfam" id="PF01535">
    <property type="entry name" value="PPR"/>
    <property type="match status" value="1"/>
</dbReference>
<feature type="repeat" description="PPR" evidence="8">
    <location>
        <begin position="427"/>
        <end position="461"/>
    </location>
</feature>
<dbReference type="Pfam" id="PF08100">
    <property type="entry name" value="Dimerisation"/>
    <property type="match status" value="1"/>
</dbReference>
<dbReference type="GO" id="GO:0008757">
    <property type="term" value="F:S-adenosylmethionine-dependent methyltransferase activity"/>
    <property type="evidence" value="ECO:0007669"/>
    <property type="project" value="UniProtKB-ARBA"/>
</dbReference>
<dbReference type="GO" id="GO:0003729">
    <property type="term" value="F:mRNA binding"/>
    <property type="evidence" value="ECO:0007669"/>
    <property type="project" value="TreeGrafter"/>
</dbReference>
<proteinExistence type="inferred from homology"/>
<keyword evidence="12" id="KW-1185">Reference proteome</keyword>
<evidence type="ECO:0000256" key="6">
    <source>
        <dbReference type="ARBA" id="ARBA00034479"/>
    </source>
</evidence>
<dbReference type="Gene3D" id="1.25.40.10">
    <property type="entry name" value="Tetratricopeptide repeat domain"/>
    <property type="match status" value="4"/>
</dbReference>
<dbReference type="Gene3D" id="3.40.50.150">
    <property type="entry name" value="Vaccinia Virus protein VP39"/>
    <property type="match status" value="1"/>
</dbReference>
<dbReference type="Pfam" id="PF12854">
    <property type="entry name" value="PPR_1"/>
    <property type="match status" value="1"/>
</dbReference>
<name>A0A8X8W8X6_SALSN</name>
<evidence type="ECO:0000313" key="12">
    <source>
        <dbReference type="Proteomes" id="UP000298416"/>
    </source>
</evidence>
<feature type="repeat" description="PPR" evidence="8">
    <location>
        <begin position="601"/>
        <end position="635"/>
    </location>
</feature>
<dbReference type="AlphaFoldDB" id="A0A8X8W8X6"/>
<dbReference type="GO" id="GO:0006396">
    <property type="term" value="P:RNA processing"/>
    <property type="evidence" value="ECO:0007669"/>
    <property type="project" value="TreeGrafter"/>
</dbReference>
<dbReference type="PANTHER" id="PTHR47934">
    <property type="entry name" value="PENTATRICOPEPTIDE REPEAT-CONTAINING PROTEIN PET309, MITOCHONDRIAL"/>
    <property type="match status" value="1"/>
</dbReference>
<keyword evidence="5" id="KW-0677">Repeat</keyword>
<evidence type="ECO:0000256" key="5">
    <source>
        <dbReference type="ARBA" id="ARBA00022737"/>
    </source>
</evidence>
<comment type="pathway">
    <text evidence="6">Flavonoid metabolism.</text>
</comment>
<dbReference type="InterPro" id="IPR051114">
    <property type="entry name" value="Mito_RNA_Proc_CCM1"/>
</dbReference>
<dbReference type="InterPro" id="IPR029063">
    <property type="entry name" value="SAM-dependent_MTases_sf"/>
</dbReference>
<dbReference type="EMBL" id="PNBA02000020">
    <property type="protein sequence ID" value="KAG6390093.1"/>
    <property type="molecule type" value="Genomic_DNA"/>
</dbReference>
<comment type="similarity">
    <text evidence="1">Belongs to the PPR family. P subfamily.</text>
</comment>
<dbReference type="InterPro" id="IPR016461">
    <property type="entry name" value="COMT-like"/>
</dbReference>
<evidence type="ECO:0000256" key="2">
    <source>
        <dbReference type="ARBA" id="ARBA00022603"/>
    </source>
</evidence>